<keyword evidence="1" id="KW-0472">Membrane</keyword>
<dbReference type="AlphaFoldDB" id="A0A1I0F399"/>
<keyword evidence="3" id="KW-1185">Reference proteome</keyword>
<accession>A0A1I0F399</accession>
<name>A0A1I0F399_9ACTN</name>
<reference evidence="2 3" key="1">
    <citation type="submission" date="2016-10" db="EMBL/GenBank/DDBJ databases">
        <authorList>
            <person name="de Groot N.N."/>
        </authorList>
    </citation>
    <scope>NUCLEOTIDE SEQUENCE [LARGE SCALE GENOMIC DNA]</scope>
    <source>
        <strain evidence="2 3">CGMCC 4.5598</strain>
    </source>
</reference>
<dbReference type="EMBL" id="FOHX01000003">
    <property type="protein sequence ID" value="SET51499.1"/>
    <property type="molecule type" value="Genomic_DNA"/>
</dbReference>
<keyword evidence="1" id="KW-0812">Transmembrane</keyword>
<gene>
    <name evidence="2" type="ORF">SAMN05421811_103280</name>
</gene>
<organism evidence="2 3">
    <name type="scientific">Nonomuraea wenchangensis</name>
    <dbReference type="NCBI Taxonomy" id="568860"/>
    <lineage>
        <taxon>Bacteria</taxon>
        <taxon>Bacillati</taxon>
        <taxon>Actinomycetota</taxon>
        <taxon>Actinomycetes</taxon>
        <taxon>Streptosporangiales</taxon>
        <taxon>Streptosporangiaceae</taxon>
        <taxon>Nonomuraea</taxon>
    </lineage>
</organism>
<evidence type="ECO:0000313" key="2">
    <source>
        <dbReference type="EMBL" id="SET51499.1"/>
    </source>
</evidence>
<dbReference type="RefSeq" id="WP_091079552.1">
    <property type="nucleotide sequence ID" value="NZ_FOHX01000003.1"/>
</dbReference>
<keyword evidence="1" id="KW-1133">Transmembrane helix</keyword>
<evidence type="ECO:0000256" key="1">
    <source>
        <dbReference type="SAM" id="Phobius"/>
    </source>
</evidence>
<dbReference type="Proteomes" id="UP000199361">
    <property type="component" value="Unassembled WGS sequence"/>
</dbReference>
<sequence length="102" mass="11262">MGALDKLETLAVFFNDAANGTLLLVIALLALVLAAVGVVWLRDRLNRLPARRPNAGLDVLDPAADTRELAPPLRVEHVVRDALGDEADRLTAEWDRQWGRDR</sequence>
<evidence type="ECO:0000313" key="3">
    <source>
        <dbReference type="Proteomes" id="UP000199361"/>
    </source>
</evidence>
<dbReference type="STRING" id="568860.SAMN05421811_103280"/>
<proteinExistence type="predicted"/>
<protein>
    <submittedName>
        <fullName evidence="2">Uncharacterized protein</fullName>
    </submittedName>
</protein>
<feature type="transmembrane region" description="Helical" evidence="1">
    <location>
        <begin position="20"/>
        <end position="41"/>
    </location>
</feature>